<evidence type="ECO:0000256" key="5">
    <source>
        <dbReference type="ARBA" id="ARBA00022692"/>
    </source>
</evidence>
<protein>
    <submittedName>
        <fullName evidence="9">Predicted branched-chain amino acid permease (Azaleucine resistance)</fullName>
    </submittedName>
</protein>
<proteinExistence type="inferred from homology"/>
<evidence type="ECO:0000256" key="8">
    <source>
        <dbReference type="SAM" id="Phobius"/>
    </source>
</evidence>
<evidence type="ECO:0000256" key="1">
    <source>
        <dbReference type="ARBA" id="ARBA00004651"/>
    </source>
</evidence>
<keyword evidence="3" id="KW-0813">Transport</keyword>
<dbReference type="GO" id="GO:1903785">
    <property type="term" value="P:L-valine transmembrane transport"/>
    <property type="evidence" value="ECO:0007669"/>
    <property type="project" value="TreeGrafter"/>
</dbReference>
<dbReference type="InterPro" id="IPR011606">
    <property type="entry name" value="Brnchd-chn_aa_trnsp_permease"/>
</dbReference>
<organism evidence="9 10">
    <name type="scientific">Onishia taeanensis</name>
    <dbReference type="NCBI Taxonomy" id="284577"/>
    <lineage>
        <taxon>Bacteria</taxon>
        <taxon>Pseudomonadati</taxon>
        <taxon>Pseudomonadota</taxon>
        <taxon>Gammaproteobacteria</taxon>
        <taxon>Oceanospirillales</taxon>
        <taxon>Halomonadaceae</taxon>
        <taxon>Onishia</taxon>
    </lineage>
</organism>
<keyword evidence="4" id="KW-1003">Cell membrane</keyword>
<name>A0A1G7U6R1_9GAMM</name>
<reference evidence="9 10" key="1">
    <citation type="submission" date="2016-10" db="EMBL/GenBank/DDBJ databases">
        <authorList>
            <person name="de Groot N.N."/>
        </authorList>
    </citation>
    <scope>NUCLEOTIDE SEQUENCE [LARGE SCALE GENOMIC DNA]</scope>
    <source>
        <strain evidence="9 10">BH539</strain>
    </source>
</reference>
<sequence>MTSSLESAAAILDRPGTWRGVRQMLPLAAFTVAFGLAFGVAAAQKGLHGWEAMLMSALMFSGPSQFAVLELWAFPLPLLALALTTMAIHTRHLLMSAALHPWLHGLPKRQQFAAVFFLTDSSWAMALGEYQRGERNVGLLLGGGIALWVAWVVGSGIGLMFGGRLAEPERYGLDVIMLCFLLVIVVGGVPRRDMLLPWGAAALSALLAYYWLPPYLHVVVGALVGGGVAVLWPAASARRAAS</sequence>
<dbReference type="AlphaFoldDB" id="A0A1G7U6R1"/>
<feature type="transmembrane region" description="Helical" evidence="8">
    <location>
        <begin position="171"/>
        <end position="188"/>
    </location>
</feature>
<dbReference type="OrthoDB" id="9803444at2"/>
<evidence type="ECO:0000256" key="6">
    <source>
        <dbReference type="ARBA" id="ARBA00022989"/>
    </source>
</evidence>
<evidence type="ECO:0000313" key="9">
    <source>
        <dbReference type="EMBL" id="SDG43068.1"/>
    </source>
</evidence>
<evidence type="ECO:0000256" key="3">
    <source>
        <dbReference type="ARBA" id="ARBA00022448"/>
    </source>
</evidence>
<comment type="similarity">
    <text evidence="2">Belongs to the AzlC family.</text>
</comment>
<dbReference type="EMBL" id="FNCI01000013">
    <property type="protein sequence ID" value="SDG43068.1"/>
    <property type="molecule type" value="Genomic_DNA"/>
</dbReference>
<dbReference type="GO" id="GO:0005886">
    <property type="term" value="C:plasma membrane"/>
    <property type="evidence" value="ECO:0007669"/>
    <property type="project" value="UniProtKB-SubCell"/>
</dbReference>
<dbReference type="RefSeq" id="WP_092527672.1">
    <property type="nucleotide sequence ID" value="NZ_FNCI01000013.1"/>
</dbReference>
<dbReference type="PANTHER" id="PTHR34979:SF1">
    <property type="entry name" value="INNER MEMBRANE PROTEIN YGAZ"/>
    <property type="match status" value="1"/>
</dbReference>
<feature type="transmembrane region" description="Helical" evidence="8">
    <location>
        <begin position="195"/>
        <end position="212"/>
    </location>
</feature>
<dbReference type="PANTHER" id="PTHR34979">
    <property type="entry name" value="INNER MEMBRANE PROTEIN YGAZ"/>
    <property type="match status" value="1"/>
</dbReference>
<evidence type="ECO:0000256" key="2">
    <source>
        <dbReference type="ARBA" id="ARBA00010735"/>
    </source>
</evidence>
<evidence type="ECO:0000256" key="7">
    <source>
        <dbReference type="ARBA" id="ARBA00023136"/>
    </source>
</evidence>
<keyword evidence="7 8" id="KW-0472">Membrane</keyword>
<keyword evidence="10" id="KW-1185">Reference proteome</keyword>
<comment type="subcellular location">
    <subcellularLocation>
        <location evidence="1">Cell membrane</location>
        <topology evidence="1">Multi-pass membrane protein</topology>
    </subcellularLocation>
</comment>
<feature type="transmembrane region" description="Helical" evidence="8">
    <location>
        <begin position="137"/>
        <end position="159"/>
    </location>
</feature>
<keyword evidence="6 8" id="KW-1133">Transmembrane helix</keyword>
<accession>A0A1G7U6R1</accession>
<feature type="transmembrane region" description="Helical" evidence="8">
    <location>
        <begin position="218"/>
        <end position="235"/>
    </location>
</feature>
<dbReference type="STRING" id="284577.SAMN05216571_11335"/>
<evidence type="ECO:0000313" key="10">
    <source>
        <dbReference type="Proteomes" id="UP000198641"/>
    </source>
</evidence>
<dbReference type="Proteomes" id="UP000198641">
    <property type="component" value="Unassembled WGS sequence"/>
</dbReference>
<feature type="transmembrane region" description="Helical" evidence="8">
    <location>
        <begin position="67"/>
        <end position="88"/>
    </location>
</feature>
<keyword evidence="5 8" id="KW-0812">Transmembrane</keyword>
<dbReference type="Pfam" id="PF03591">
    <property type="entry name" value="AzlC"/>
    <property type="match status" value="1"/>
</dbReference>
<evidence type="ECO:0000256" key="4">
    <source>
        <dbReference type="ARBA" id="ARBA00022475"/>
    </source>
</evidence>
<gene>
    <name evidence="9" type="ORF">SAMN05216571_11335</name>
</gene>